<organism evidence="1 2">
    <name type="scientific">Capsulimonas corticalis</name>
    <dbReference type="NCBI Taxonomy" id="2219043"/>
    <lineage>
        <taxon>Bacteria</taxon>
        <taxon>Bacillati</taxon>
        <taxon>Armatimonadota</taxon>
        <taxon>Armatimonadia</taxon>
        <taxon>Capsulimonadales</taxon>
        <taxon>Capsulimonadaceae</taxon>
        <taxon>Capsulimonas</taxon>
    </lineage>
</organism>
<evidence type="ECO:0000313" key="1">
    <source>
        <dbReference type="EMBL" id="BDI32610.1"/>
    </source>
</evidence>
<protein>
    <submittedName>
        <fullName evidence="1">Uncharacterized protein</fullName>
    </submittedName>
</protein>
<dbReference type="KEGG" id="ccot:CCAX7_46610"/>
<dbReference type="EMBL" id="AP025739">
    <property type="protein sequence ID" value="BDI32610.1"/>
    <property type="molecule type" value="Genomic_DNA"/>
</dbReference>
<proteinExistence type="predicted"/>
<name>A0A402D4W5_9BACT</name>
<sequence length="69" mass="7110">MPGAASPPILTLAVPLTTEKVIAPGVGTSLMPVGLTTLKLPETEAFVTVPFDAFTDMLHVAVLFPGMMG</sequence>
<keyword evidence="2" id="KW-1185">Reference proteome</keyword>
<accession>A0A402D4W5</accession>
<dbReference type="AlphaFoldDB" id="A0A402D4W5"/>
<evidence type="ECO:0000313" key="2">
    <source>
        <dbReference type="Proteomes" id="UP000287394"/>
    </source>
</evidence>
<dbReference type="Proteomes" id="UP000287394">
    <property type="component" value="Chromosome"/>
</dbReference>
<gene>
    <name evidence="1" type="ORF">CCAX7_46610</name>
</gene>
<reference evidence="1 2" key="1">
    <citation type="journal article" date="2019" name="Int. J. Syst. Evol. Microbiol.">
        <title>Capsulimonas corticalis gen. nov., sp. nov., an aerobic capsulated bacterium, of a novel bacterial order, Capsulimonadales ord. nov., of the class Armatimonadia of the phylum Armatimonadetes.</title>
        <authorList>
            <person name="Li J."/>
            <person name="Kudo C."/>
            <person name="Tonouchi A."/>
        </authorList>
    </citation>
    <scope>NUCLEOTIDE SEQUENCE [LARGE SCALE GENOMIC DNA]</scope>
    <source>
        <strain evidence="1 2">AX-7</strain>
    </source>
</reference>